<keyword evidence="2" id="KW-1185">Reference proteome</keyword>
<feature type="non-terminal residue" evidence="1">
    <location>
        <position position="88"/>
    </location>
</feature>
<organism evidence="1 2">
    <name type="scientific">Paenibacillus sepulcri</name>
    <dbReference type="NCBI Taxonomy" id="359917"/>
    <lineage>
        <taxon>Bacteria</taxon>
        <taxon>Bacillati</taxon>
        <taxon>Bacillota</taxon>
        <taxon>Bacilli</taxon>
        <taxon>Bacillales</taxon>
        <taxon>Paenibacillaceae</taxon>
        <taxon>Paenibacillus</taxon>
    </lineage>
</organism>
<gene>
    <name evidence="1" type="ORF">K0U00_45780</name>
</gene>
<dbReference type="EMBL" id="JAHZIK010002916">
    <property type="protein sequence ID" value="MBW7461390.1"/>
    <property type="molecule type" value="Genomic_DNA"/>
</dbReference>
<name>A0ABS7CL37_9BACL</name>
<evidence type="ECO:0000313" key="1">
    <source>
        <dbReference type="EMBL" id="MBW7461390.1"/>
    </source>
</evidence>
<protein>
    <submittedName>
        <fullName evidence="1">Uncharacterized protein</fullName>
    </submittedName>
</protein>
<accession>A0ABS7CL37</accession>
<evidence type="ECO:0000313" key="2">
    <source>
        <dbReference type="Proteomes" id="UP001519887"/>
    </source>
</evidence>
<reference evidence="1 2" key="1">
    <citation type="submission" date="2021-07" db="EMBL/GenBank/DDBJ databases">
        <title>Paenibacillus radiodurans sp. nov., isolated from the southeastern edge of Tengger Desert.</title>
        <authorList>
            <person name="Zhang G."/>
        </authorList>
    </citation>
    <scope>NUCLEOTIDE SEQUENCE [LARGE SCALE GENOMIC DNA]</scope>
    <source>
        <strain evidence="1 2">CCM 7311</strain>
    </source>
</reference>
<comment type="caution">
    <text evidence="1">The sequence shown here is derived from an EMBL/GenBank/DDBJ whole genome shotgun (WGS) entry which is preliminary data.</text>
</comment>
<proteinExistence type="predicted"/>
<sequence length="88" mass="9712">MGDMLCIPIGSCYNIKSQMQNSFQLSALQYRKRLTQHVWCPDGGFNVWRKPNGSLKVSFRTEGRTRQAAGGYGKAAKAAGITGKKCLK</sequence>
<dbReference type="Proteomes" id="UP001519887">
    <property type="component" value="Unassembled WGS sequence"/>
</dbReference>